<protein>
    <submittedName>
        <fullName evidence="1">Uncharacterized protein</fullName>
    </submittedName>
</protein>
<reference evidence="1" key="1">
    <citation type="submission" date="2018-11" db="EMBL/GenBank/DDBJ databases">
        <authorList>
            <consortium name="Pathogen Informatics"/>
        </authorList>
    </citation>
    <scope>NUCLEOTIDE SEQUENCE</scope>
</reference>
<organism evidence="1 2">
    <name type="scientific">Protopolystoma xenopodis</name>
    <dbReference type="NCBI Taxonomy" id="117903"/>
    <lineage>
        <taxon>Eukaryota</taxon>
        <taxon>Metazoa</taxon>
        <taxon>Spiralia</taxon>
        <taxon>Lophotrochozoa</taxon>
        <taxon>Platyhelminthes</taxon>
        <taxon>Monogenea</taxon>
        <taxon>Polyopisthocotylea</taxon>
        <taxon>Polystomatidea</taxon>
        <taxon>Polystomatidae</taxon>
        <taxon>Protopolystoma</taxon>
    </lineage>
</organism>
<comment type="caution">
    <text evidence="1">The sequence shown here is derived from an EMBL/GenBank/DDBJ whole genome shotgun (WGS) entry which is preliminary data.</text>
</comment>
<evidence type="ECO:0000313" key="2">
    <source>
        <dbReference type="Proteomes" id="UP000784294"/>
    </source>
</evidence>
<keyword evidence="2" id="KW-1185">Reference proteome</keyword>
<name>A0A3S5FBX5_9PLAT</name>
<dbReference type="EMBL" id="CAAALY010004998">
    <property type="protein sequence ID" value="VEL08899.1"/>
    <property type="molecule type" value="Genomic_DNA"/>
</dbReference>
<dbReference type="Proteomes" id="UP000784294">
    <property type="component" value="Unassembled WGS sequence"/>
</dbReference>
<sequence>MFIFHKKYALIVNLPGRHHTCSLPFSPSFRVADPIRASCPDLPHGPVGSFFIFLVDRFHSVTAQCTFTPGAISQAFSSKYNIASSAEHLCSDCHGCGY</sequence>
<accession>A0A3S5FBX5</accession>
<gene>
    <name evidence="1" type="ORF">PXEA_LOCUS2339</name>
</gene>
<proteinExistence type="predicted"/>
<dbReference type="AlphaFoldDB" id="A0A3S5FBX5"/>
<evidence type="ECO:0000313" key="1">
    <source>
        <dbReference type="EMBL" id="VEL08899.1"/>
    </source>
</evidence>